<keyword evidence="9 12" id="KW-0460">Magnesium</keyword>
<dbReference type="OrthoDB" id="9775849at2"/>
<comment type="subcellular location">
    <subcellularLocation>
        <location evidence="12">Cytoplasm</location>
    </subcellularLocation>
</comment>
<evidence type="ECO:0000256" key="4">
    <source>
        <dbReference type="ARBA" id="ARBA00022679"/>
    </source>
</evidence>
<keyword evidence="8 12" id="KW-0067">ATP-binding</keyword>
<comment type="activity regulation">
    <text evidence="12">Activated by a monovalent cation that binds near, but not in, the active site. The most likely occupant of the site in vivo is potassium. Ion binding induces a conformational change that may alter substrate affinity.</text>
</comment>
<dbReference type="InterPro" id="IPR011877">
    <property type="entry name" value="Ribokinase"/>
</dbReference>
<keyword evidence="6 12" id="KW-0547">Nucleotide-binding</keyword>
<comment type="cofactor">
    <cofactor evidence="12">
        <name>Mg(2+)</name>
        <dbReference type="ChEBI" id="CHEBI:18420"/>
    </cofactor>
    <text evidence="12">Requires a divalent cation, most likely magnesium in vivo, as an electrophilic catalyst to aid phosphoryl group transfer. It is the chelate of the metal and the nucleotide that is the actual substrate.</text>
</comment>
<keyword evidence="4 12" id="KW-0808">Transferase</keyword>
<organism evidence="14 15">
    <name type="scientific">Rubripirellula lacrimiformis</name>
    <dbReference type="NCBI Taxonomy" id="1930273"/>
    <lineage>
        <taxon>Bacteria</taxon>
        <taxon>Pseudomonadati</taxon>
        <taxon>Planctomycetota</taxon>
        <taxon>Planctomycetia</taxon>
        <taxon>Pirellulales</taxon>
        <taxon>Pirellulaceae</taxon>
        <taxon>Rubripirellula</taxon>
    </lineage>
</organism>
<comment type="subunit">
    <text evidence="12">Homodimer.</text>
</comment>
<dbReference type="KEGG" id="rlc:K227x_20710"/>
<dbReference type="PRINTS" id="PR00990">
    <property type="entry name" value="RIBOKINASE"/>
</dbReference>
<evidence type="ECO:0000256" key="3">
    <source>
        <dbReference type="ARBA" id="ARBA00016943"/>
    </source>
</evidence>
<evidence type="ECO:0000256" key="6">
    <source>
        <dbReference type="ARBA" id="ARBA00022741"/>
    </source>
</evidence>
<dbReference type="PROSITE" id="PS00584">
    <property type="entry name" value="PFKB_KINASES_2"/>
    <property type="match status" value="1"/>
</dbReference>
<feature type="binding site" evidence="12">
    <location>
        <position position="328"/>
    </location>
    <ligand>
        <name>K(+)</name>
        <dbReference type="ChEBI" id="CHEBI:29103"/>
    </ligand>
</feature>
<evidence type="ECO:0000256" key="8">
    <source>
        <dbReference type="ARBA" id="ARBA00022840"/>
    </source>
</evidence>
<comment type="similarity">
    <text evidence="1">Belongs to the carbohydrate kinase pfkB family.</text>
</comment>
<evidence type="ECO:0000256" key="1">
    <source>
        <dbReference type="ARBA" id="ARBA00005380"/>
    </source>
</evidence>
<evidence type="ECO:0000256" key="9">
    <source>
        <dbReference type="ARBA" id="ARBA00022842"/>
    </source>
</evidence>
<dbReference type="PANTHER" id="PTHR10584">
    <property type="entry name" value="SUGAR KINASE"/>
    <property type="match status" value="1"/>
</dbReference>
<dbReference type="GO" id="GO:0004747">
    <property type="term" value="F:ribokinase activity"/>
    <property type="evidence" value="ECO:0007669"/>
    <property type="project" value="UniProtKB-UniRule"/>
</dbReference>
<keyword evidence="7 12" id="KW-0418">Kinase</keyword>
<dbReference type="AlphaFoldDB" id="A0A517N967"/>
<dbReference type="GO" id="GO:0019303">
    <property type="term" value="P:D-ribose catabolic process"/>
    <property type="evidence" value="ECO:0007669"/>
    <property type="project" value="UniProtKB-UniRule"/>
</dbReference>
<feature type="binding site" evidence="12">
    <location>
        <begin position="17"/>
        <end position="19"/>
    </location>
    <ligand>
        <name>substrate</name>
    </ligand>
</feature>
<dbReference type="GO" id="GO:0005524">
    <property type="term" value="F:ATP binding"/>
    <property type="evidence" value="ECO:0007669"/>
    <property type="project" value="UniProtKB-UniRule"/>
</dbReference>
<feature type="active site" description="Proton acceptor" evidence="12">
    <location>
        <position position="293"/>
    </location>
</feature>
<dbReference type="Proteomes" id="UP000318538">
    <property type="component" value="Chromosome"/>
</dbReference>
<dbReference type="InterPro" id="IPR002139">
    <property type="entry name" value="Ribo/fructo_kinase"/>
</dbReference>
<dbReference type="HAMAP" id="MF_01987">
    <property type="entry name" value="Ribokinase"/>
    <property type="match status" value="1"/>
</dbReference>
<feature type="binding site" evidence="12">
    <location>
        <position position="287"/>
    </location>
    <ligand>
        <name>K(+)</name>
        <dbReference type="ChEBI" id="CHEBI:29103"/>
    </ligand>
</feature>
<keyword evidence="10 12" id="KW-0630">Potassium</keyword>
<evidence type="ECO:0000256" key="2">
    <source>
        <dbReference type="ARBA" id="ARBA00012035"/>
    </source>
</evidence>
<dbReference type="InterPro" id="IPR002173">
    <property type="entry name" value="Carboh/pur_kinase_PfkB_CS"/>
</dbReference>
<feature type="binding site" evidence="12">
    <location>
        <position position="326"/>
    </location>
    <ligand>
        <name>K(+)</name>
        <dbReference type="ChEBI" id="CHEBI:29103"/>
    </ligand>
</feature>
<reference evidence="14 15" key="1">
    <citation type="submission" date="2019-02" db="EMBL/GenBank/DDBJ databases">
        <title>Deep-cultivation of Planctomycetes and their phenomic and genomic characterization uncovers novel biology.</title>
        <authorList>
            <person name="Wiegand S."/>
            <person name="Jogler M."/>
            <person name="Boedeker C."/>
            <person name="Pinto D."/>
            <person name="Vollmers J."/>
            <person name="Rivas-Marin E."/>
            <person name="Kohn T."/>
            <person name="Peeters S.H."/>
            <person name="Heuer A."/>
            <person name="Rast P."/>
            <person name="Oberbeckmann S."/>
            <person name="Bunk B."/>
            <person name="Jeske O."/>
            <person name="Meyerdierks A."/>
            <person name="Storesund J.E."/>
            <person name="Kallscheuer N."/>
            <person name="Luecker S."/>
            <person name="Lage O.M."/>
            <person name="Pohl T."/>
            <person name="Merkel B.J."/>
            <person name="Hornburger P."/>
            <person name="Mueller R.-W."/>
            <person name="Bruemmer F."/>
            <person name="Labrenz M."/>
            <person name="Spormann A.M."/>
            <person name="Op den Camp H."/>
            <person name="Overmann J."/>
            <person name="Amann R."/>
            <person name="Jetten M.S.M."/>
            <person name="Mascher T."/>
            <person name="Medema M.H."/>
            <person name="Devos D.P."/>
            <person name="Kaster A.-K."/>
            <person name="Ovreas L."/>
            <person name="Rohde M."/>
            <person name="Galperin M.Y."/>
            <person name="Jogler C."/>
        </authorList>
    </citation>
    <scope>NUCLEOTIDE SEQUENCE [LARGE SCALE GENOMIC DNA]</scope>
    <source>
        <strain evidence="14 15">K22_7</strain>
    </source>
</reference>
<dbReference type="SUPFAM" id="SSF53613">
    <property type="entry name" value="Ribokinase-like"/>
    <property type="match status" value="1"/>
</dbReference>
<comment type="caution">
    <text evidence="12">Lacks conserved residue(s) required for the propagation of feature annotation.</text>
</comment>
<dbReference type="CDD" id="cd01174">
    <property type="entry name" value="ribokinase"/>
    <property type="match status" value="1"/>
</dbReference>
<protein>
    <recommendedName>
        <fullName evidence="3 12">Ribokinase</fullName>
        <shortName evidence="12">RK</shortName>
        <ecNumber evidence="2 12">2.7.1.15</ecNumber>
    </recommendedName>
</protein>
<feature type="binding site" evidence="12">
    <location>
        <position position="332"/>
    </location>
    <ligand>
        <name>K(+)</name>
        <dbReference type="ChEBI" id="CHEBI:29103"/>
    </ligand>
</feature>
<dbReference type="EMBL" id="CP036525">
    <property type="protein sequence ID" value="QDT03687.1"/>
    <property type="molecule type" value="Genomic_DNA"/>
</dbReference>
<dbReference type="GO" id="GO:0005829">
    <property type="term" value="C:cytosol"/>
    <property type="evidence" value="ECO:0007669"/>
    <property type="project" value="TreeGrafter"/>
</dbReference>
<feature type="binding site" evidence="12">
    <location>
        <begin position="261"/>
        <end position="266"/>
    </location>
    <ligand>
        <name>ATP</name>
        <dbReference type="ChEBI" id="CHEBI:30616"/>
    </ligand>
</feature>
<dbReference type="Gene3D" id="3.40.1190.20">
    <property type="match status" value="1"/>
</dbReference>
<evidence type="ECO:0000313" key="15">
    <source>
        <dbReference type="Proteomes" id="UP000318538"/>
    </source>
</evidence>
<gene>
    <name evidence="14" type="primary">rbsK_3</name>
    <name evidence="12" type="synonym">rbsK</name>
    <name evidence="14" type="ORF">K227x_20710</name>
</gene>
<feature type="domain" description="Carbohydrate kinase PfkB" evidence="13">
    <location>
        <begin position="9"/>
        <end position="203"/>
    </location>
</feature>
<dbReference type="InterPro" id="IPR029056">
    <property type="entry name" value="Ribokinase-like"/>
</dbReference>
<dbReference type="PANTHER" id="PTHR10584:SF166">
    <property type="entry name" value="RIBOKINASE"/>
    <property type="match status" value="1"/>
</dbReference>
<keyword evidence="15" id="KW-1185">Reference proteome</keyword>
<keyword evidence="12" id="KW-0963">Cytoplasm</keyword>
<feature type="binding site" evidence="12">
    <location>
        <position position="293"/>
    </location>
    <ligand>
        <name>substrate</name>
    </ligand>
</feature>
<proteinExistence type="inferred from homology"/>
<comment type="catalytic activity">
    <reaction evidence="12">
        <text>D-ribose + ATP = D-ribose 5-phosphate + ADP + H(+)</text>
        <dbReference type="Rhea" id="RHEA:13697"/>
        <dbReference type="ChEBI" id="CHEBI:15378"/>
        <dbReference type="ChEBI" id="CHEBI:30616"/>
        <dbReference type="ChEBI" id="CHEBI:47013"/>
        <dbReference type="ChEBI" id="CHEBI:78346"/>
        <dbReference type="ChEBI" id="CHEBI:456216"/>
        <dbReference type="EC" id="2.7.1.15"/>
    </reaction>
</comment>
<dbReference type="InterPro" id="IPR011611">
    <property type="entry name" value="PfkB_dom"/>
</dbReference>
<comment type="similarity">
    <text evidence="12">Belongs to the carbohydrate kinase PfkB family. Ribokinase subfamily.</text>
</comment>
<feature type="binding site" evidence="12">
    <location>
        <begin position="292"/>
        <end position="293"/>
    </location>
    <ligand>
        <name>ATP</name>
        <dbReference type="ChEBI" id="CHEBI:30616"/>
    </ligand>
</feature>
<evidence type="ECO:0000256" key="11">
    <source>
        <dbReference type="ARBA" id="ARBA00023277"/>
    </source>
</evidence>
<feature type="binding site" evidence="12">
    <location>
        <position position="146"/>
    </location>
    <ligand>
        <name>substrate</name>
    </ligand>
</feature>
<feature type="binding site" evidence="12">
    <location>
        <position position="323"/>
    </location>
    <ligand>
        <name>K(+)</name>
        <dbReference type="ChEBI" id="CHEBI:29103"/>
    </ligand>
</feature>
<name>A0A517N967_9BACT</name>
<feature type="binding site" evidence="12">
    <location>
        <position position="289"/>
    </location>
    <ligand>
        <name>K(+)</name>
        <dbReference type="ChEBI" id="CHEBI:29103"/>
    </ligand>
</feature>
<comment type="pathway">
    <text evidence="12">Carbohydrate metabolism; D-ribose degradation; D-ribose 5-phosphate from beta-D-ribopyranose: step 2/2.</text>
</comment>
<dbReference type="RefSeq" id="WP_145169316.1">
    <property type="nucleotide sequence ID" value="NZ_CP036525.1"/>
</dbReference>
<feature type="domain" description="Carbohydrate kinase PfkB" evidence="13">
    <location>
        <begin position="241"/>
        <end position="335"/>
    </location>
</feature>
<evidence type="ECO:0000256" key="5">
    <source>
        <dbReference type="ARBA" id="ARBA00022723"/>
    </source>
</evidence>
<accession>A0A517N967</accession>
<evidence type="ECO:0000256" key="12">
    <source>
        <dbReference type="HAMAP-Rule" id="MF_01987"/>
    </source>
</evidence>
<evidence type="ECO:0000256" key="10">
    <source>
        <dbReference type="ARBA" id="ARBA00022958"/>
    </source>
</evidence>
<evidence type="ECO:0000313" key="14">
    <source>
        <dbReference type="EMBL" id="QDT03687.1"/>
    </source>
</evidence>
<dbReference type="GO" id="GO:0046872">
    <property type="term" value="F:metal ion binding"/>
    <property type="evidence" value="ECO:0007669"/>
    <property type="project" value="UniProtKB-KW"/>
</dbReference>
<dbReference type="EC" id="2.7.1.15" evidence="2 12"/>
<keyword evidence="11 12" id="KW-0119">Carbohydrate metabolism</keyword>
<feature type="binding site" evidence="12">
    <location>
        <position position="190"/>
    </location>
    <ligand>
        <name>ATP</name>
        <dbReference type="ChEBI" id="CHEBI:30616"/>
    </ligand>
</feature>
<evidence type="ECO:0000256" key="7">
    <source>
        <dbReference type="ARBA" id="ARBA00022777"/>
    </source>
</evidence>
<feature type="binding site" evidence="12">
    <location>
        <begin position="45"/>
        <end position="49"/>
    </location>
    <ligand>
        <name>substrate</name>
    </ligand>
</feature>
<evidence type="ECO:0000259" key="13">
    <source>
        <dbReference type="Pfam" id="PF00294"/>
    </source>
</evidence>
<keyword evidence="5 12" id="KW-0479">Metal-binding</keyword>
<dbReference type="Pfam" id="PF00294">
    <property type="entry name" value="PfkB"/>
    <property type="match status" value="2"/>
</dbReference>
<comment type="function">
    <text evidence="12">Catalyzes the phosphorylation of ribose at O-5 in a reaction requiring ATP and magnesium. The resulting D-ribose-5-phosphate can then be used either for sythesis of nucleotides, histidine, and tryptophan, or as a component of the pentose phosphate pathway.</text>
</comment>
<dbReference type="UniPathway" id="UPA00916">
    <property type="reaction ID" value="UER00889"/>
</dbReference>
<sequence>MNEFKRSSRICVIGSANVDLTFRTPRLPLPGETLAGRSLHQGMGGKGANQAVAAARLGAQVTFVARVGNDVFGDQAIHGYQADGIDTSFVQKDANLPTGTAAILVDDHAENCIIVVAGANDGLTATDIQAAASFIEQADLVLCQMETPIEASLAAMRIARAAGVTTVLTPAPVGCVTDELLELCDVCVPNMTEIAVLADCPQTTTKPADTERVGPSPEIQAPEIQAPEIPSREVQTLEGFDDAIGAAQRLRGRGVQQVVLTMGSRGALVLDDTGPTHLPAISVAAVDTTGAGDAFTAALAVSLADGLELRDAAGIARIVAAISVTRIGTQTSFPTSDELTPWISK</sequence>